<dbReference type="InterPro" id="IPR036779">
    <property type="entry name" value="LysM_dom_sf"/>
</dbReference>
<protein>
    <recommendedName>
        <fullName evidence="4">LysM domain-containing protein</fullName>
    </recommendedName>
</protein>
<dbReference type="AlphaFoldDB" id="A0A5P9NL05"/>
<feature type="compositionally biased region" description="Polar residues" evidence="1">
    <location>
        <begin position="315"/>
        <end position="330"/>
    </location>
</feature>
<feature type="compositionally biased region" description="Basic and acidic residues" evidence="1">
    <location>
        <begin position="745"/>
        <end position="759"/>
    </location>
</feature>
<feature type="domain" description="LysM" evidence="4">
    <location>
        <begin position="212"/>
        <end position="267"/>
    </location>
</feature>
<dbReference type="InterPro" id="IPR038440">
    <property type="entry name" value="FimV_C_sf"/>
</dbReference>
<feature type="transmembrane region" description="Helical" evidence="2">
    <location>
        <begin position="475"/>
        <end position="493"/>
    </location>
</feature>
<organism evidence="5 6">
    <name type="scientific">Halioglobus maricola</name>
    <dbReference type="NCBI Taxonomy" id="2601894"/>
    <lineage>
        <taxon>Bacteria</taxon>
        <taxon>Pseudomonadati</taxon>
        <taxon>Pseudomonadota</taxon>
        <taxon>Gammaproteobacteria</taxon>
        <taxon>Cellvibrionales</taxon>
        <taxon>Halieaceae</taxon>
        <taxon>Halioglobus</taxon>
    </lineage>
</organism>
<evidence type="ECO:0000256" key="3">
    <source>
        <dbReference type="SAM" id="SignalP"/>
    </source>
</evidence>
<dbReference type="Gene3D" id="3.10.350.10">
    <property type="entry name" value="LysM domain"/>
    <property type="match status" value="1"/>
</dbReference>
<evidence type="ECO:0000313" key="6">
    <source>
        <dbReference type="Proteomes" id="UP000326287"/>
    </source>
</evidence>
<evidence type="ECO:0000259" key="4">
    <source>
        <dbReference type="PROSITE" id="PS51782"/>
    </source>
</evidence>
<name>A0A5P9NL05_9GAMM</name>
<reference evidence="5 6" key="1">
    <citation type="submission" date="2019-02" db="EMBL/GenBank/DDBJ databases">
        <authorList>
            <person name="Li S.-H."/>
        </authorList>
    </citation>
    <scope>NUCLEOTIDE SEQUENCE [LARGE SCALE GENOMIC DNA]</scope>
    <source>
        <strain evidence="5 6">IMCC14385</strain>
    </source>
</reference>
<feature type="region of interest" description="Disordered" evidence="1">
    <location>
        <begin position="435"/>
        <end position="467"/>
    </location>
</feature>
<feature type="region of interest" description="Disordered" evidence="1">
    <location>
        <begin position="289"/>
        <end position="339"/>
    </location>
</feature>
<dbReference type="Pfam" id="PF14559">
    <property type="entry name" value="TPR_19"/>
    <property type="match status" value="1"/>
</dbReference>
<feature type="compositionally biased region" description="Low complexity" evidence="1">
    <location>
        <begin position="437"/>
        <end position="451"/>
    </location>
</feature>
<dbReference type="InterPro" id="IPR020012">
    <property type="entry name" value="LysM_FimV"/>
</dbReference>
<dbReference type="NCBIfam" id="TIGR03504">
    <property type="entry name" value="FimV_Cterm"/>
    <property type="match status" value="1"/>
</dbReference>
<proteinExistence type="predicted"/>
<dbReference type="SUPFAM" id="SSF48452">
    <property type="entry name" value="TPR-like"/>
    <property type="match status" value="1"/>
</dbReference>
<evidence type="ECO:0000256" key="1">
    <source>
        <dbReference type="SAM" id="MobiDB-lite"/>
    </source>
</evidence>
<evidence type="ECO:0000256" key="2">
    <source>
        <dbReference type="SAM" id="Phobius"/>
    </source>
</evidence>
<dbReference type="Proteomes" id="UP000326287">
    <property type="component" value="Chromosome"/>
</dbReference>
<feature type="chain" id="PRO_5024847445" description="LysM domain-containing protein" evidence="3">
    <location>
        <begin position="33"/>
        <end position="759"/>
    </location>
</feature>
<sequence length="759" mass="81371">MCRKIIRRRSMARRISAVVFSLGCLHASSSYAVGLGDLTLESFLNEPLKAQVEVLNTDGLNEDQIRIRLATKDDFDRMGVERAYFLTGIDFDVRFTSSGQAVIVLTSEDPVLEPYLDFIVEARWPSGRLLREYTVLVDPPLFDSSTPVVSASQRVEDVEGIPAPDSPEKKTQDPAATSGTRVDVKKKSQLGAGQMPQRDFNAAASDSPLSGSRYMISRDDTLWEIADAAKPAGTSVHQTMLDIQRLNPNAFIDGNINRIKAGYIIYLPTSDDISSQNLSEALAEVKQQNEDWEAGRASEPVSSGPSLRISADPVESSSETADAGYTPSSSATGDALAAAAMDQAELQGDVEELEQQVDTLERIVSLKDDQIAALQQALAEAGVAAANTDSDATDMVGDDDSYGDSYTDADLEAASDTGIDEEVDVDSVAAIDEEPQVEAAPEPAPVQAEAPAKPKPKPITPRPAPKPESGGMMSYLLYGLGALILAALAFFFVSRRKGDDEPETTSSADSDKAFAAVELKEQPVEAPAEPVVEAPPVDEVVVAADEDDDSGTRGYGERKHDGYASDVDAGDALAEADIYIAYGRYPQAIDLLKNAITSEPANTTYRVKLIELMLQTGDRPSAEAQLAELEKMGDAGSVDRARTMLSGTTEDMSEPPAGLAEEVGSSEDDFAGLEIEDSLDIDDLDLTSDFDDDVIGEDEEDEDLVIAAEANTMSTKLDLARAYMDMGDEDGARQILEEVVSEGTGEQKTEASELLERLG</sequence>
<keyword evidence="2" id="KW-1133">Transmembrane helix</keyword>
<accession>A0A5P9NL05</accession>
<dbReference type="CDD" id="cd00118">
    <property type="entry name" value="LysM"/>
    <property type="match status" value="1"/>
</dbReference>
<feature type="signal peptide" evidence="3">
    <location>
        <begin position="1"/>
        <end position="32"/>
    </location>
</feature>
<dbReference type="InterPro" id="IPR018392">
    <property type="entry name" value="LysM"/>
</dbReference>
<dbReference type="PROSITE" id="PS51782">
    <property type="entry name" value="LYSM"/>
    <property type="match status" value="1"/>
</dbReference>
<dbReference type="InterPro" id="IPR011990">
    <property type="entry name" value="TPR-like_helical_dom_sf"/>
</dbReference>
<dbReference type="OrthoDB" id="5298707at2"/>
<dbReference type="InterPro" id="IPR057840">
    <property type="entry name" value="FimV_N"/>
</dbReference>
<keyword evidence="6" id="KW-1185">Reference proteome</keyword>
<gene>
    <name evidence="5" type="ORF">EY643_11285</name>
</gene>
<keyword evidence="2" id="KW-0812">Transmembrane</keyword>
<feature type="region of interest" description="Disordered" evidence="1">
    <location>
        <begin position="146"/>
        <end position="206"/>
    </location>
</feature>
<keyword evidence="3" id="KW-0732">Signal</keyword>
<feature type="compositionally biased region" description="Pro residues" evidence="1">
    <location>
        <begin position="457"/>
        <end position="466"/>
    </location>
</feature>
<dbReference type="KEGG" id="halc:EY643_11285"/>
<dbReference type="Gene3D" id="1.20.58.2200">
    <property type="match status" value="1"/>
</dbReference>
<dbReference type="InterPro" id="IPR020011">
    <property type="entry name" value="FimV_C"/>
</dbReference>
<dbReference type="Pfam" id="PF25800">
    <property type="entry name" value="FimV_N"/>
    <property type="match status" value="1"/>
</dbReference>
<feature type="region of interest" description="Disordered" evidence="1">
    <location>
        <begin position="739"/>
        <end position="759"/>
    </location>
</feature>
<dbReference type="Gene3D" id="1.25.40.10">
    <property type="entry name" value="Tetratricopeptide repeat domain"/>
    <property type="match status" value="1"/>
</dbReference>
<keyword evidence="2" id="KW-0472">Membrane</keyword>
<dbReference type="EMBL" id="CP036422">
    <property type="protein sequence ID" value="QFU76195.1"/>
    <property type="molecule type" value="Genomic_DNA"/>
</dbReference>
<dbReference type="NCBIfam" id="TIGR03505">
    <property type="entry name" value="FimV_core"/>
    <property type="match status" value="1"/>
</dbReference>
<evidence type="ECO:0000313" key="5">
    <source>
        <dbReference type="EMBL" id="QFU76195.1"/>
    </source>
</evidence>